<feature type="signal peptide" evidence="1">
    <location>
        <begin position="1"/>
        <end position="22"/>
    </location>
</feature>
<comment type="caution">
    <text evidence="2">The sequence shown here is derived from an EMBL/GenBank/DDBJ whole genome shotgun (WGS) entry which is preliminary data.</text>
</comment>
<evidence type="ECO:0008006" key="4">
    <source>
        <dbReference type="Google" id="ProtNLM"/>
    </source>
</evidence>
<organism evidence="2 3">
    <name type="scientific">Fodinibius salicampi</name>
    <dbReference type="NCBI Taxonomy" id="1920655"/>
    <lineage>
        <taxon>Bacteria</taxon>
        <taxon>Pseudomonadati</taxon>
        <taxon>Balneolota</taxon>
        <taxon>Balneolia</taxon>
        <taxon>Balneolales</taxon>
        <taxon>Balneolaceae</taxon>
        <taxon>Fodinibius</taxon>
    </lineage>
</organism>
<gene>
    <name evidence="2" type="ORF">LQ318_00520</name>
</gene>
<evidence type="ECO:0000256" key="1">
    <source>
        <dbReference type="SAM" id="SignalP"/>
    </source>
</evidence>
<sequence>MHKSFINSFSILALLICSSVLLLSCSKSDEQRQFENEAFNPPFTGITEMTVHGKPTEGGEKDRNDWRVSPHFAGLITIQTPAYPNPVQFDQNFRIDIDLGFSIDTVERLSFYAIDPNDPKLELQPIDEFMNLASFDSYLLNSGYFANNSGVSTSNIYRILIYDGRDNLISYGDVQVGGQ</sequence>
<protein>
    <recommendedName>
        <fullName evidence="4">Lipoprotein</fullName>
    </recommendedName>
</protein>
<keyword evidence="3" id="KW-1185">Reference proteome</keyword>
<name>A0ABT3PU41_9BACT</name>
<evidence type="ECO:0000313" key="2">
    <source>
        <dbReference type="EMBL" id="MCW9711374.1"/>
    </source>
</evidence>
<dbReference type="RefSeq" id="WP_265786530.1">
    <property type="nucleotide sequence ID" value="NZ_BAABRS010000001.1"/>
</dbReference>
<accession>A0ABT3PU41</accession>
<proteinExistence type="predicted"/>
<dbReference type="EMBL" id="JAJNDC010000001">
    <property type="protein sequence ID" value="MCW9711374.1"/>
    <property type="molecule type" value="Genomic_DNA"/>
</dbReference>
<feature type="chain" id="PRO_5046979865" description="Lipoprotein" evidence="1">
    <location>
        <begin position="23"/>
        <end position="179"/>
    </location>
</feature>
<keyword evidence="1" id="KW-0732">Signal</keyword>
<dbReference type="PROSITE" id="PS51257">
    <property type="entry name" value="PROKAR_LIPOPROTEIN"/>
    <property type="match status" value="1"/>
</dbReference>
<evidence type="ECO:0000313" key="3">
    <source>
        <dbReference type="Proteomes" id="UP001207337"/>
    </source>
</evidence>
<reference evidence="2 3" key="1">
    <citation type="submission" date="2021-11" db="EMBL/GenBank/DDBJ databases">
        <title>Aliifidinibius sp. nov., a new bacterium isolated from saline soil.</title>
        <authorList>
            <person name="Galisteo C."/>
            <person name="De La Haba R."/>
            <person name="Sanchez-Porro C."/>
            <person name="Ventosa A."/>
        </authorList>
    </citation>
    <scope>NUCLEOTIDE SEQUENCE [LARGE SCALE GENOMIC DNA]</scope>
    <source>
        <strain evidence="2 3">KACC 190600</strain>
    </source>
</reference>
<dbReference type="Proteomes" id="UP001207337">
    <property type="component" value="Unassembled WGS sequence"/>
</dbReference>